<proteinExistence type="predicted"/>
<protein>
    <submittedName>
        <fullName evidence="1">Uncharacterized protein</fullName>
    </submittedName>
</protein>
<reference evidence="1 2" key="1">
    <citation type="submission" date="2018-03" db="EMBL/GenBank/DDBJ databases">
        <title>Genomic Encyclopedia of Archaeal and Bacterial Type Strains, Phase II (KMG-II): from individual species to whole genera.</title>
        <authorList>
            <person name="Goeker M."/>
        </authorList>
    </citation>
    <scope>NUCLEOTIDE SEQUENCE [LARGE SCALE GENOMIC DNA]</scope>
    <source>
        <strain evidence="1 2">DSM 18107</strain>
    </source>
</reference>
<name>A0A2P8FNS9_9BACT</name>
<organism evidence="1 2">
    <name type="scientific">Chitinophaga ginsengisoli</name>
    <dbReference type="NCBI Taxonomy" id="363837"/>
    <lineage>
        <taxon>Bacteria</taxon>
        <taxon>Pseudomonadati</taxon>
        <taxon>Bacteroidota</taxon>
        <taxon>Chitinophagia</taxon>
        <taxon>Chitinophagales</taxon>
        <taxon>Chitinophagaceae</taxon>
        <taxon>Chitinophaga</taxon>
    </lineage>
</organism>
<sequence>MSTGGFSIIIYYTAGLKGRLPNHKDNLTCPYFHVGNQDVINNALLPGIQTVWVHLQPLHLSFSF</sequence>
<comment type="caution">
    <text evidence="1">The sequence shown here is derived from an EMBL/GenBank/DDBJ whole genome shotgun (WGS) entry which is preliminary data.</text>
</comment>
<keyword evidence="2" id="KW-1185">Reference proteome</keyword>
<dbReference type="AlphaFoldDB" id="A0A2P8FNS9"/>
<dbReference type="EMBL" id="PYGK01000018">
    <property type="protein sequence ID" value="PSL23378.1"/>
    <property type="molecule type" value="Genomic_DNA"/>
</dbReference>
<gene>
    <name evidence="1" type="ORF">CLV42_11895</name>
</gene>
<accession>A0A2P8FNS9</accession>
<dbReference type="Proteomes" id="UP000240978">
    <property type="component" value="Unassembled WGS sequence"/>
</dbReference>
<evidence type="ECO:0000313" key="2">
    <source>
        <dbReference type="Proteomes" id="UP000240978"/>
    </source>
</evidence>
<evidence type="ECO:0000313" key="1">
    <source>
        <dbReference type="EMBL" id="PSL23378.1"/>
    </source>
</evidence>